<reference evidence="9 10" key="1">
    <citation type="journal article" date="2017" name="ISME J.">
        <title>Potential for microbial H2 and metal transformations associated with novel bacteria and archaea in deep terrestrial subsurface sediments.</title>
        <authorList>
            <person name="Hernsdorf A.W."/>
            <person name="Amano Y."/>
            <person name="Miyakawa K."/>
            <person name="Ise K."/>
            <person name="Suzuki Y."/>
            <person name="Anantharaman K."/>
            <person name="Probst A."/>
            <person name="Burstein D."/>
            <person name="Thomas B.C."/>
            <person name="Banfield J.F."/>
        </authorList>
    </citation>
    <scope>NUCLEOTIDE SEQUENCE [LARGE SCALE GENOMIC DNA]</scope>
    <source>
        <strain evidence="9">HGW-Falkowbacteria-1</strain>
    </source>
</reference>
<dbReference type="GO" id="GO:0140662">
    <property type="term" value="F:ATP-dependent protein folding chaperone"/>
    <property type="evidence" value="ECO:0007669"/>
    <property type="project" value="InterPro"/>
</dbReference>
<feature type="binding site" evidence="6">
    <location>
        <begin position="29"/>
        <end position="32"/>
    </location>
    <ligand>
        <name>ATP</name>
        <dbReference type="ChEBI" id="CHEBI:30616"/>
    </ligand>
</feature>
<keyword evidence="5 6" id="KW-0413">Isomerase</keyword>
<dbReference type="GO" id="GO:0051082">
    <property type="term" value="F:unfolded protein binding"/>
    <property type="evidence" value="ECO:0007669"/>
    <property type="project" value="UniProtKB-UniRule"/>
</dbReference>
<evidence type="ECO:0000256" key="5">
    <source>
        <dbReference type="ARBA" id="ARBA00023235"/>
    </source>
</evidence>
<dbReference type="PROSITE" id="PS00296">
    <property type="entry name" value="CHAPERONINS_CPN60"/>
    <property type="match status" value="1"/>
</dbReference>
<dbReference type="SUPFAM" id="SSF54849">
    <property type="entry name" value="GroEL-intermediate domain like"/>
    <property type="match status" value="1"/>
</dbReference>
<feature type="binding site" evidence="6">
    <location>
        <begin position="481"/>
        <end position="483"/>
    </location>
    <ligand>
        <name>ATP</name>
        <dbReference type="ChEBI" id="CHEBI:30616"/>
    </ligand>
</feature>
<dbReference type="InterPro" id="IPR027409">
    <property type="entry name" value="GroEL-like_apical_dom_sf"/>
</dbReference>
<dbReference type="GO" id="GO:0042026">
    <property type="term" value="P:protein refolding"/>
    <property type="evidence" value="ECO:0007669"/>
    <property type="project" value="UniProtKB-UniRule"/>
</dbReference>
<name>A0A2N2E8L4_9BACT</name>
<feature type="binding site" evidence="6">
    <location>
        <position position="50"/>
    </location>
    <ligand>
        <name>ATP</name>
        <dbReference type="ChEBI" id="CHEBI:30616"/>
    </ligand>
</feature>
<dbReference type="PANTHER" id="PTHR45633">
    <property type="entry name" value="60 KDA HEAT SHOCK PROTEIN, MITOCHONDRIAL"/>
    <property type="match status" value="1"/>
</dbReference>
<dbReference type="Gene3D" id="1.10.560.10">
    <property type="entry name" value="GroEL-like equatorial domain"/>
    <property type="match status" value="1"/>
</dbReference>
<dbReference type="NCBIfam" id="NF009487">
    <property type="entry name" value="PRK12849.1"/>
    <property type="match status" value="1"/>
</dbReference>
<feature type="binding site" evidence="6">
    <location>
        <position position="497"/>
    </location>
    <ligand>
        <name>ATP</name>
        <dbReference type="ChEBI" id="CHEBI:30616"/>
    </ligand>
</feature>
<dbReference type="NCBIfam" id="TIGR02348">
    <property type="entry name" value="GroEL"/>
    <property type="match status" value="1"/>
</dbReference>
<feature type="binding site" evidence="6">
    <location>
        <begin position="86"/>
        <end position="90"/>
    </location>
    <ligand>
        <name>ATP</name>
        <dbReference type="ChEBI" id="CHEBI:30616"/>
    </ligand>
</feature>
<keyword evidence="4 6" id="KW-0143">Chaperone</keyword>
<evidence type="ECO:0000256" key="1">
    <source>
        <dbReference type="ARBA" id="ARBA00006607"/>
    </source>
</evidence>
<evidence type="ECO:0000256" key="4">
    <source>
        <dbReference type="ARBA" id="ARBA00023186"/>
    </source>
</evidence>
<comment type="subcellular location">
    <subcellularLocation>
        <location evidence="6">Cytoplasm</location>
    </subcellularLocation>
</comment>
<dbReference type="InterPro" id="IPR002423">
    <property type="entry name" value="Cpn60/GroEL/TCP-1"/>
</dbReference>
<dbReference type="NCBIfam" id="NF000592">
    <property type="entry name" value="PRK00013.1"/>
    <property type="match status" value="1"/>
</dbReference>
<dbReference type="Gene3D" id="3.30.260.10">
    <property type="entry name" value="TCP-1-like chaperonin intermediate domain"/>
    <property type="match status" value="1"/>
</dbReference>
<feature type="binding site" evidence="6">
    <location>
        <position position="414"/>
    </location>
    <ligand>
        <name>ATP</name>
        <dbReference type="ChEBI" id="CHEBI:30616"/>
    </ligand>
</feature>
<dbReference type="InterPro" id="IPR027410">
    <property type="entry name" value="TCP-1-like_intermed_sf"/>
</dbReference>
<dbReference type="Gene3D" id="3.50.7.10">
    <property type="entry name" value="GroEL"/>
    <property type="match status" value="1"/>
</dbReference>
<evidence type="ECO:0000256" key="6">
    <source>
        <dbReference type="HAMAP-Rule" id="MF_00600"/>
    </source>
</evidence>
<protein>
    <recommendedName>
        <fullName evidence="6">Chaperonin GroEL</fullName>
        <ecNumber evidence="6">5.6.1.7</ecNumber>
    </recommendedName>
    <alternativeName>
        <fullName evidence="6">60 kDa chaperonin</fullName>
    </alternativeName>
    <alternativeName>
        <fullName evidence="6">Chaperonin-60</fullName>
        <shortName evidence="6">Cpn60</shortName>
    </alternativeName>
</protein>
<evidence type="ECO:0000256" key="8">
    <source>
        <dbReference type="RuleBase" id="RU000419"/>
    </source>
</evidence>
<sequence length="551" mass="59081">MAKQIIYNEEARNALKAGVDKLANAVKVTLGPKGRNVVIEKGFGSPVITKDGVTVAKEIELEDKVENMGAEMIKEVASKANDMAGDGTTTATVLAQAMIKEGLKLVSAGVSPIEIREGIEKKVAQIVKKLKEMSKIISTKEELAQVASISANNKEIGEKIAEAMDKVGKNGVVTVEEGQSFGVEVEVVEGMQFDKGYVSPYMITNSETMKAEMNEPLILITDKKISSIQEILPLLEKVVQSGKKDIVIIADEIEGEALTTFVLNKLRGTFNVLGIKAPGFGDRRKAMLEDIATLTGAKLISEEIGLKLENTEIEDLGQARKVIASKDNTTIVDGKGSEKNIKSRVDQIYKEIELSDSDFDREKLQERLAKLTGGVAVIKVGAATETEMKEKKDRIEDALNATRAAQEEGVVPGGGLALALAGNAFEELTDKKEDKAGVRIVDSAILEPIRQIAQNAGKDGSLVLFNIIEEHKKGNTNIGYNAATDKFENMVEAGIIDPTKVVRSALENSASAAIMFLTVETVIVDKPENKDNCSCGGGSHMGGMPGMGGMM</sequence>
<comment type="function">
    <text evidence="6 8">Together with its co-chaperonin GroES, plays an essential role in assisting protein folding. The GroEL-GroES system forms a nano-cage that allows encapsulation of the non-native substrate proteins and provides a physical environment optimized to promote and accelerate protein folding.</text>
</comment>
<dbReference type="InterPro" id="IPR027413">
    <property type="entry name" value="GROEL-like_equatorial_sf"/>
</dbReference>
<proteinExistence type="inferred from homology"/>
<dbReference type="SUPFAM" id="SSF52029">
    <property type="entry name" value="GroEL apical domain-like"/>
    <property type="match status" value="1"/>
</dbReference>
<keyword evidence="6" id="KW-0963">Cytoplasm</keyword>
<dbReference type="Proteomes" id="UP000233517">
    <property type="component" value="Unassembled WGS sequence"/>
</dbReference>
<dbReference type="InterPro" id="IPR001844">
    <property type="entry name" value="Cpn60/GroEL"/>
</dbReference>
<dbReference type="EMBL" id="PHAI01000004">
    <property type="protein sequence ID" value="PKM91039.1"/>
    <property type="molecule type" value="Genomic_DNA"/>
</dbReference>
<dbReference type="NCBIfam" id="NF009489">
    <property type="entry name" value="PRK12851.1"/>
    <property type="match status" value="1"/>
</dbReference>
<evidence type="ECO:0000256" key="3">
    <source>
        <dbReference type="ARBA" id="ARBA00022840"/>
    </source>
</evidence>
<dbReference type="NCBIfam" id="NF009488">
    <property type="entry name" value="PRK12850.1"/>
    <property type="match status" value="1"/>
</dbReference>
<keyword evidence="3 6" id="KW-0067">ATP-binding</keyword>
<dbReference type="SUPFAM" id="SSF48592">
    <property type="entry name" value="GroEL equatorial domain-like"/>
    <property type="match status" value="1"/>
</dbReference>
<organism evidence="9 10">
    <name type="scientific">Candidatus Falkowbacteria bacterium HGW-Falkowbacteria-1</name>
    <dbReference type="NCBI Taxonomy" id="2013768"/>
    <lineage>
        <taxon>Bacteria</taxon>
        <taxon>Candidatus Falkowiibacteriota</taxon>
    </lineage>
</organism>
<dbReference type="InterPro" id="IPR018370">
    <property type="entry name" value="Chaperonin_Cpn60_CS"/>
</dbReference>
<evidence type="ECO:0000256" key="2">
    <source>
        <dbReference type="ARBA" id="ARBA00022741"/>
    </source>
</evidence>
<dbReference type="FunFam" id="3.50.7.10:FF:000001">
    <property type="entry name" value="60 kDa chaperonin"/>
    <property type="match status" value="1"/>
</dbReference>
<dbReference type="PRINTS" id="PR00298">
    <property type="entry name" value="CHAPERONIN60"/>
</dbReference>
<dbReference type="AlphaFoldDB" id="A0A2N2E8L4"/>
<evidence type="ECO:0000313" key="9">
    <source>
        <dbReference type="EMBL" id="PKM91039.1"/>
    </source>
</evidence>
<dbReference type="CDD" id="cd03344">
    <property type="entry name" value="GroEL"/>
    <property type="match status" value="1"/>
</dbReference>
<comment type="similarity">
    <text evidence="1 6 7">Belongs to the chaperonin (HSP60) family.</text>
</comment>
<dbReference type="Pfam" id="PF00118">
    <property type="entry name" value="Cpn60_TCP1"/>
    <property type="match status" value="1"/>
</dbReference>
<dbReference type="GO" id="GO:0005737">
    <property type="term" value="C:cytoplasm"/>
    <property type="evidence" value="ECO:0007669"/>
    <property type="project" value="UniProtKB-SubCell"/>
</dbReference>
<comment type="subunit">
    <text evidence="6 8">Forms a cylinder of 14 subunits composed of two heptameric rings stacked back-to-back. Interacts with the co-chaperonin GroES.</text>
</comment>
<dbReference type="EC" id="5.6.1.7" evidence="6"/>
<dbReference type="HAMAP" id="MF_00600">
    <property type="entry name" value="CH60"/>
    <property type="match status" value="1"/>
</dbReference>
<gene>
    <name evidence="6 9" type="primary">groL</name>
    <name evidence="6" type="synonym">groEL</name>
    <name evidence="9" type="ORF">CVU82_04310</name>
</gene>
<evidence type="ECO:0000313" key="10">
    <source>
        <dbReference type="Proteomes" id="UP000233517"/>
    </source>
</evidence>
<keyword evidence="2 6" id="KW-0547">Nucleotide-binding</keyword>
<evidence type="ECO:0000256" key="7">
    <source>
        <dbReference type="RuleBase" id="RU000418"/>
    </source>
</evidence>
<comment type="caution">
    <text evidence="9">The sequence shown here is derived from an EMBL/GenBank/DDBJ whole genome shotgun (WGS) entry which is preliminary data.</text>
</comment>
<dbReference type="GO" id="GO:0016853">
    <property type="term" value="F:isomerase activity"/>
    <property type="evidence" value="ECO:0007669"/>
    <property type="project" value="UniProtKB-KW"/>
</dbReference>
<accession>A0A2N2E8L4</accession>
<dbReference type="GO" id="GO:0005524">
    <property type="term" value="F:ATP binding"/>
    <property type="evidence" value="ECO:0007669"/>
    <property type="project" value="UniProtKB-UniRule"/>
</dbReference>